<comment type="function">
    <text evidence="4">Accelerates the degradation of transcripts by removing pyrophosphate from the 5'-end of triphosphorylated RNA, leading to a more labile monophosphorylated state that can stimulate subsequent ribonuclease cleavage.</text>
</comment>
<dbReference type="Pfam" id="PF00293">
    <property type="entry name" value="NUDIX"/>
    <property type="match status" value="1"/>
</dbReference>
<comment type="cofactor">
    <cofactor evidence="4">
        <name>a divalent metal cation</name>
        <dbReference type="ChEBI" id="CHEBI:60240"/>
    </cofactor>
</comment>
<dbReference type="PANTHER" id="PTHR11839:SF22">
    <property type="entry name" value="NUDIX HYDROLASE 26, CHLOROPLASTIC"/>
    <property type="match status" value="1"/>
</dbReference>
<dbReference type="InterPro" id="IPR022927">
    <property type="entry name" value="RppH"/>
</dbReference>
<dbReference type="RefSeq" id="WP_116558372.1">
    <property type="nucleotide sequence ID" value="NZ_QDKM01000003.1"/>
</dbReference>
<dbReference type="InterPro" id="IPR020084">
    <property type="entry name" value="NUDIX_hydrolase_CS"/>
</dbReference>
<keyword evidence="7" id="KW-1185">Reference proteome</keyword>
<dbReference type="InterPro" id="IPR015797">
    <property type="entry name" value="NUDIX_hydrolase-like_dom_sf"/>
</dbReference>
<dbReference type="PROSITE" id="PS51462">
    <property type="entry name" value="NUDIX"/>
    <property type="match status" value="1"/>
</dbReference>
<comment type="cofactor">
    <cofactor evidence="1">
        <name>Mn(2+)</name>
        <dbReference type="ChEBI" id="CHEBI:29035"/>
    </cofactor>
</comment>
<dbReference type="HAMAP" id="MF_00298">
    <property type="entry name" value="Nudix_RppH"/>
    <property type="match status" value="1"/>
</dbReference>
<proteinExistence type="inferred from homology"/>
<feature type="short sequence motif" description="Nudix box" evidence="4">
    <location>
        <begin position="50"/>
        <end position="71"/>
    </location>
</feature>
<dbReference type="GO" id="GO:0008893">
    <property type="term" value="F:guanosine-3',5'-bis(diphosphate) 3'-diphosphatase activity"/>
    <property type="evidence" value="ECO:0007669"/>
    <property type="project" value="TreeGrafter"/>
</dbReference>
<dbReference type="AlphaFoldDB" id="A0A2T8HV99"/>
<dbReference type="InterPro" id="IPR000086">
    <property type="entry name" value="NUDIX_hydrolase_dom"/>
</dbReference>
<dbReference type="PROSITE" id="PS00893">
    <property type="entry name" value="NUDIX_BOX"/>
    <property type="match status" value="1"/>
</dbReference>
<dbReference type="NCBIfam" id="NF001938">
    <property type="entry name" value="PRK00714.1-5"/>
    <property type="match status" value="1"/>
</dbReference>
<dbReference type="NCBIfam" id="NF001936">
    <property type="entry name" value="PRK00714.1-3"/>
    <property type="match status" value="1"/>
</dbReference>
<evidence type="ECO:0000256" key="4">
    <source>
        <dbReference type="HAMAP-Rule" id="MF_00298"/>
    </source>
</evidence>
<evidence type="ECO:0000256" key="2">
    <source>
        <dbReference type="ARBA" id="ARBA00001946"/>
    </source>
</evidence>
<dbReference type="PRINTS" id="PR00502">
    <property type="entry name" value="NUDIXFAMILY"/>
</dbReference>
<name>A0A2T8HV99_9RHOB</name>
<sequence>MSPEAIAALPYRPNVGIMLINGEGLIFAAQRLDAPKLFGHPVEAWQMPQGGIDAGEDPRGAALRELEEETGVSPALVQMIGETPDWLTYDLPQDVVGRIWKGRFRGQKQKWFLLRYLGRDDQIDLEREHPEFSDWRWISADEMIEAIVPFKREIYRQVVEIFRPHLA</sequence>
<dbReference type="SUPFAM" id="SSF55811">
    <property type="entry name" value="Nudix"/>
    <property type="match status" value="1"/>
</dbReference>
<evidence type="ECO:0000259" key="5">
    <source>
        <dbReference type="PROSITE" id="PS51462"/>
    </source>
</evidence>
<dbReference type="Proteomes" id="UP000245911">
    <property type="component" value="Unassembled WGS sequence"/>
</dbReference>
<evidence type="ECO:0000313" key="7">
    <source>
        <dbReference type="Proteomes" id="UP000245911"/>
    </source>
</evidence>
<organism evidence="6 7">
    <name type="scientific">Pararhodobacter oceanensis</name>
    <dbReference type="NCBI Taxonomy" id="2172121"/>
    <lineage>
        <taxon>Bacteria</taxon>
        <taxon>Pseudomonadati</taxon>
        <taxon>Pseudomonadota</taxon>
        <taxon>Alphaproteobacteria</taxon>
        <taxon>Rhodobacterales</taxon>
        <taxon>Paracoccaceae</taxon>
        <taxon>Pararhodobacter</taxon>
    </lineage>
</organism>
<dbReference type="GO" id="GO:0019693">
    <property type="term" value="P:ribose phosphate metabolic process"/>
    <property type="evidence" value="ECO:0007669"/>
    <property type="project" value="TreeGrafter"/>
</dbReference>
<dbReference type="GO" id="GO:0006753">
    <property type="term" value="P:nucleoside phosphate metabolic process"/>
    <property type="evidence" value="ECO:0007669"/>
    <property type="project" value="TreeGrafter"/>
</dbReference>
<protein>
    <recommendedName>
        <fullName evidence="4">RNA pyrophosphohydrolase</fullName>
        <ecNumber evidence="4">3.6.1.-</ecNumber>
    </recommendedName>
    <alternativeName>
        <fullName evidence="4">(Di)nucleoside polyphosphate hydrolase</fullName>
    </alternativeName>
</protein>
<reference evidence="6 7" key="1">
    <citation type="submission" date="2018-04" db="EMBL/GenBank/DDBJ databases">
        <title>Pararhodobacter oceanense sp. nov., isolated from marine intertidal sediment.</title>
        <authorList>
            <person name="Wang X.-L."/>
            <person name="Du Z.-J."/>
        </authorList>
    </citation>
    <scope>NUCLEOTIDE SEQUENCE [LARGE SCALE GENOMIC DNA]</scope>
    <source>
        <strain evidence="6 7">AM505</strain>
    </source>
</reference>
<evidence type="ECO:0000256" key="1">
    <source>
        <dbReference type="ARBA" id="ARBA00001936"/>
    </source>
</evidence>
<dbReference type="GO" id="GO:0034432">
    <property type="term" value="F:bis(5'-adenosyl)-pentaphosphatase activity"/>
    <property type="evidence" value="ECO:0007669"/>
    <property type="project" value="TreeGrafter"/>
</dbReference>
<dbReference type="NCBIfam" id="NF001937">
    <property type="entry name" value="PRK00714.1-4"/>
    <property type="match status" value="1"/>
</dbReference>
<dbReference type="OrthoDB" id="9816040at2"/>
<evidence type="ECO:0000256" key="3">
    <source>
        <dbReference type="ARBA" id="ARBA00022801"/>
    </source>
</evidence>
<dbReference type="Gene3D" id="3.90.79.10">
    <property type="entry name" value="Nucleoside Triphosphate Pyrophosphohydrolase"/>
    <property type="match status" value="1"/>
</dbReference>
<gene>
    <name evidence="4" type="primary">rppH</name>
    <name evidence="4" type="synonym">nudH</name>
    <name evidence="6" type="ORF">DDE20_09840</name>
</gene>
<dbReference type="CDD" id="cd03671">
    <property type="entry name" value="NUDIX_Ap4A_hydrolase_plant_like"/>
    <property type="match status" value="1"/>
</dbReference>
<comment type="similarity">
    <text evidence="4">Belongs to the Nudix hydrolase family. RppH subfamily.</text>
</comment>
<feature type="domain" description="Nudix hydrolase" evidence="5">
    <location>
        <begin position="10"/>
        <end position="160"/>
    </location>
</feature>
<evidence type="ECO:0000313" key="6">
    <source>
        <dbReference type="EMBL" id="PVH29377.1"/>
    </source>
</evidence>
<comment type="cofactor">
    <cofactor evidence="2">
        <name>Mg(2+)</name>
        <dbReference type="ChEBI" id="CHEBI:18420"/>
    </cofactor>
</comment>
<dbReference type="InterPro" id="IPR020476">
    <property type="entry name" value="Nudix_hydrolase"/>
</dbReference>
<accession>A0A2T8HV99</accession>
<dbReference type="PANTHER" id="PTHR11839">
    <property type="entry name" value="UDP/ADP-SUGAR PYROPHOSPHATASE"/>
    <property type="match status" value="1"/>
</dbReference>
<comment type="caution">
    <text evidence="6">The sequence shown here is derived from an EMBL/GenBank/DDBJ whole genome shotgun (WGS) entry which is preliminary data.</text>
</comment>
<dbReference type="EC" id="3.6.1.-" evidence="4"/>
<dbReference type="EMBL" id="QDKM01000003">
    <property type="protein sequence ID" value="PVH29377.1"/>
    <property type="molecule type" value="Genomic_DNA"/>
</dbReference>
<keyword evidence="3 4" id="KW-0378">Hydrolase</keyword>